<sequence>MLDQGRTEHLGAARVDGFTMLQSLMWPEFGICTEQDLYVRSAGAVALSDSQKLIRFGPGGEVHFSTWFNMFNLEKWQHECNLQSLFLALQGQGEFQLSIYMAPRNQSWDRVFCDIVQLEAGTPLRQDLAHLLAASADTGLLYFELRSLGEGSLKGASWETQDAPKRQPQLALAVTTFRREAEVARTVQRFAAFREQSWMKDQVQMIVTDNGQTVDLELPEGVSLVPNENLGGAGGFTRGMLEAQARGASHCLFMDDDASIHMESLERTWMFLAYASEPKTAIAGAMISEQHRWAIWENGALFDRRCQPLFGGTDLRNLGAMTWMENEANRPLPDTFYGGWWYFAFPIEAVEHLAFPFFVRGDDVSFSLANDFNIVTLNGVVSFQESFTEKESPQTWYLDLRSHLAHHLSLPALEIGAGGVIKIALMFFLRNLPRMHYDTLAAINLAVEDVMQGPEFFDRNADMATRRGDLKALTQAETWQVLTPQVQLPPVRHDPPSAWQRLLMKLTLNGLLIPGFSRLGRKITLEAPNRGHIGLVWGAAEITILNATQDKYYTVSHSKSAAWTQGWRLLKNVWALRKSYEDLASAYRDGYGYFTSRDYWEQKLNFPTTTDKKAAE</sequence>
<keyword evidence="2" id="KW-0808">Transferase</keyword>
<evidence type="ECO:0000313" key="3">
    <source>
        <dbReference type="Proteomes" id="UP001441944"/>
    </source>
</evidence>
<name>A0ABQ0AQ96_9RHOB</name>
<dbReference type="GO" id="GO:0016740">
    <property type="term" value="F:transferase activity"/>
    <property type="evidence" value="ECO:0007669"/>
    <property type="project" value="UniProtKB-KW"/>
</dbReference>
<dbReference type="SUPFAM" id="SSF53448">
    <property type="entry name" value="Nucleotide-diphospho-sugar transferases"/>
    <property type="match status" value="1"/>
</dbReference>
<protein>
    <submittedName>
        <fullName evidence="2">Glycosyl transferase</fullName>
    </submittedName>
</protein>
<organism evidence="2 3">
    <name type="scientific">Pseudophaeobacter arcticus</name>
    <dbReference type="NCBI Taxonomy" id="385492"/>
    <lineage>
        <taxon>Bacteria</taxon>
        <taxon>Pseudomonadati</taxon>
        <taxon>Pseudomonadota</taxon>
        <taxon>Alphaproteobacteria</taxon>
        <taxon>Rhodobacterales</taxon>
        <taxon>Paracoccaceae</taxon>
        <taxon>Pseudophaeobacter</taxon>
    </lineage>
</organism>
<dbReference type="EMBL" id="BAABWU010000017">
    <property type="protein sequence ID" value="GAA6198047.1"/>
    <property type="molecule type" value="Genomic_DNA"/>
</dbReference>
<proteinExistence type="predicted"/>
<evidence type="ECO:0000313" key="2">
    <source>
        <dbReference type="EMBL" id="GAA6198047.1"/>
    </source>
</evidence>
<comment type="caution">
    <text evidence="2">The sequence shown here is derived from an EMBL/GenBank/DDBJ whole genome shotgun (WGS) entry which is preliminary data.</text>
</comment>
<dbReference type="Gene3D" id="3.90.550.60">
    <property type="match status" value="1"/>
</dbReference>
<accession>A0ABQ0AQ96</accession>
<reference evidence="2 3" key="1">
    <citation type="submission" date="2024-04" db="EMBL/GenBank/DDBJ databases">
        <title>Draft genome sequence of Pseudophaeobacter arcticus NBRC 116598.</title>
        <authorList>
            <person name="Miyakawa T."/>
            <person name="Kusuya Y."/>
            <person name="Miura T."/>
        </authorList>
    </citation>
    <scope>NUCLEOTIDE SEQUENCE [LARGE SCALE GENOMIC DNA]</scope>
    <source>
        <strain evidence="2 3">SU-CL00105</strain>
    </source>
</reference>
<dbReference type="RefSeq" id="WP_353401880.1">
    <property type="nucleotide sequence ID" value="NZ_BAABWU010000017.1"/>
</dbReference>
<dbReference type="Proteomes" id="UP001441944">
    <property type="component" value="Unassembled WGS sequence"/>
</dbReference>
<dbReference type="InterPro" id="IPR040492">
    <property type="entry name" value="GlfT2_N"/>
</dbReference>
<dbReference type="InterPro" id="IPR029044">
    <property type="entry name" value="Nucleotide-diphossugar_trans"/>
</dbReference>
<evidence type="ECO:0000259" key="1">
    <source>
        <dbReference type="Pfam" id="PF17994"/>
    </source>
</evidence>
<gene>
    <name evidence="2" type="ORF">NBRC116598_34920</name>
</gene>
<keyword evidence="3" id="KW-1185">Reference proteome</keyword>
<dbReference type="Pfam" id="PF17994">
    <property type="entry name" value="Glft2_N"/>
    <property type="match status" value="1"/>
</dbReference>
<feature type="domain" description="Galactofuranosyltransferase GlfT2 N-terminal" evidence="1">
    <location>
        <begin position="47"/>
        <end position="160"/>
    </location>
</feature>